<dbReference type="GO" id="GO:0016491">
    <property type="term" value="F:oxidoreductase activity"/>
    <property type="evidence" value="ECO:0007669"/>
    <property type="project" value="UniProtKB-KW"/>
</dbReference>
<dbReference type="Pfam" id="PF13561">
    <property type="entry name" value="adh_short_C2"/>
    <property type="match status" value="1"/>
</dbReference>
<evidence type="ECO:0000256" key="1">
    <source>
        <dbReference type="ARBA" id="ARBA00006484"/>
    </source>
</evidence>
<comment type="similarity">
    <text evidence="1">Belongs to the short-chain dehydrogenases/reductases (SDR) family.</text>
</comment>
<evidence type="ECO:0000313" key="6">
    <source>
        <dbReference type="Proteomes" id="UP000224871"/>
    </source>
</evidence>
<sequence>MRILVIGATGNIGKHIISNIKKYHPLLTDNHTSLEIVQASRNSSEYPLDVFDNQQLDDFLSKNKMFEAIICAFGKTNWAKPDNLRDYEESIRNKALSQINVALRALKYIKPSGSITLTSGIVGKIMSPNGSQTAVTNGAIEAFVRSAATEITDARINVVSPKLLDESFTSYARFFPGQETCTGEQIARGYIRSVYGKETGMVIEI</sequence>
<dbReference type="SUPFAM" id="SSF51735">
    <property type="entry name" value="NAD(P)-binding Rossmann-fold domains"/>
    <property type="match status" value="1"/>
</dbReference>
<keyword evidence="2" id="KW-0560">Oxidoreductase</keyword>
<accession>A0A1N6MZR2</accession>
<evidence type="ECO:0000313" key="4">
    <source>
        <dbReference type="EMBL" id="SIP74341.1"/>
    </source>
</evidence>
<dbReference type="AlphaFoldDB" id="A0A1N6MZR2"/>
<dbReference type="InterPro" id="IPR002347">
    <property type="entry name" value="SDR_fam"/>
</dbReference>
<dbReference type="OrthoDB" id="9787486at2"/>
<protein>
    <submittedName>
        <fullName evidence="4">Putative Short chain dehydrogenase</fullName>
    </submittedName>
</protein>
<organism evidence="4 5">
    <name type="scientific">Xenorhabdus innexi</name>
    <dbReference type="NCBI Taxonomy" id="290109"/>
    <lineage>
        <taxon>Bacteria</taxon>
        <taxon>Pseudomonadati</taxon>
        <taxon>Pseudomonadota</taxon>
        <taxon>Gammaproteobacteria</taxon>
        <taxon>Enterobacterales</taxon>
        <taxon>Morganellaceae</taxon>
        <taxon>Xenorhabdus</taxon>
    </lineage>
</organism>
<reference evidence="4" key="2">
    <citation type="submission" date="2016-12" db="EMBL/GenBank/DDBJ databases">
        <authorList>
            <person name="Song W.-J."/>
            <person name="Kurnit D.M."/>
        </authorList>
    </citation>
    <scope>NUCLEOTIDE SEQUENCE [LARGE SCALE GENOMIC DNA]</scope>
    <source>
        <strain evidence="4">HGB1681</strain>
    </source>
</reference>
<evidence type="ECO:0000256" key="2">
    <source>
        <dbReference type="ARBA" id="ARBA00023002"/>
    </source>
</evidence>
<dbReference type="PANTHER" id="PTHR43477">
    <property type="entry name" value="DIHYDROANTICAPSIN 7-DEHYDROGENASE"/>
    <property type="match status" value="1"/>
</dbReference>
<reference evidence="3 6" key="3">
    <citation type="journal article" date="2017" name="Nat. Microbiol.">
        <title>Natural product diversity associated with the nematode symbionts Photorhabdus and Xenorhabdus.</title>
        <authorList>
            <person name="Tobias N.J."/>
            <person name="Wolff H."/>
            <person name="Djahanschiri B."/>
            <person name="Grundmann F."/>
            <person name="Kronenwerth M."/>
            <person name="Shi Y.M."/>
            <person name="Simonyi S."/>
            <person name="Grun P."/>
            <person name="Shapiro-Ilan D."/>
            <person name="Pidot S.J."/>
            <person name="Stinear T.P."/>
            <person name="Ebersberger I."/>
            <person name="Bode H.B."/>
        </authorList>
    </citation>
    <scope>NUCLEOTIDE SEQUENCE [LARGE SCALE GENOMIC DNA]</scope>
    <source>
        <strain evidence="3 6">DSM 16336</strain>
    </source>
</reference>
<dbReference type="NCBIfam" id="NF005754">
    <property type="entry name" value="PRK07578.1"/>
    <property type="match status" value="1"/>
</dbReference>
<dbReference type="RefSeq" id="WP_086953705.1">
    <property type="nucleotide sequence ID" value="NZ_CAWNQC010000248.1"/>
</dbReference>
<dbReference type="PRINTS" id="PR00081">
    <property type="entry name" value="GDHRDH"/>
</dbReference>
<keyword evidence="6" id="KW-1185">Reference proteome</keyword>
<dbReference type="EMBL" id="FTLG01000204">
    <property type="protein sequence ID" value="SIP74341.1"/>
    <property type="molecule type" value="Genomic_DNA"/>
</dbReference>
<reference evidence="5" key="1">
    <citation type="submission" date="2016-12" db="EMBL/GenBank/DDBJ databases">
        <authorList>
            <person name="Gaudriault S."/>
        </authorList>
    </citation>
    <scope>NUCLEOTIDE SEQUENCE [LARGE SCALE GENOMIC DNA]</scope>
    <source>
        <strain evidence="5">HGB1681 (deposited as PTA-6826 in the American Type Culture Collection)</strain>
    </source>
</reference>
<evidence type="ECO:0000313" key="3">
    <source>
        <dbReference type="EMBL" id="PHM37829.1"/>
    </source>
</evidence>
<dbReference type="Gene3D" id="3.40.50.720">
    <property type="entry name" value="NAD(P)-binding Rossmann-like Domain"/>
    <property type="match status" value="1"/>
</dbReference>
<dbReference type="InterPro" id="IPR036291">
    <property type="entry name" value="NAD(P)-bd_dom_sf"/>
</dbReference>
<dbReference type="Proteomes" id="UP000224871">
    <property type="component" value="Unassembled WGS sequence"/>
</dbReference>
<proteinExistence type="inferred from homology"/>
<dbReference type="PANTHER" id="PTHR43477:SF1">
    <property type="entry name" value="DIHYDROANTICAPSIN 7-DEHYDROGENASE"/>
    <property type="match status" value="1"/>
</dbReference>
<dbReference type="InterPro" id="IPR051122">
    <property type="entry name" value="SDR_DHRS6-like"/>
</dbReference>
<dbReference type="EMBL" id="NIBU01000005">
    <property type="protein sequence ID" value="PHM37829.1"/>
    <property type="molecule type" value="Genomic_DNA"/>
</dbReference>
<gene>
    <name evidence="3" type="ORF">Xinn_00635</name>
    <name evidence="4" type="ORF">XIS1_600107</name>
</gene>
<dbReference type="Proteomes" id="UP000196435">
    <property type="component" value="Unassembled WGS sequence"/>
</dbReference>
<evidence type="ECO:0000313" key="5">
    <source>
        <dbReference type="Proteomes" id="UP000196435"/>
    </source>
</evidence>
<name>A0A1N6MZR2_9GAMM</name>